<keyword evidence="4 6" id="KW-1133">Transmembrane helix</keyword>
<comment type="subcellular location">
    <subcellularLocation>
        <location evidence="1">Membrane</location>
        <topology evidence="1">Multi-pass membrane protein</topology>
    </subcellularLocation>
</comment>
<evidence type="ECO:0000256" key="3">
    <source>
        <dbReference type="ARBA" id="ARBA00022748"/>
    </source>
</evidence>
<dbReference type="EMBL" id="JAPDDS010000009">
    <property type="protein sequence ID" value="MCW1886222.1"/>
    <property type="molecule type" value="Genomic_DNA"/>
</dbReference>
<evidence type="ECO:0000256" key="5">
    <source>
        <dbReference type="ARBA" id="ARBA00023136"/>
    </source>
</evidence>
<dbReference type="Proteomes" id="UP001207930">
    <property type="component" value="Unassembled WGS sequence"/>
</dbReference>
<protein>
    <submittedName>
        <fullName evidence="8">Cytochrome c biogenesis protein ResB</fullName>
    </submittedName>
</protein>
<feature type="transmembrane region" description="Helical" evidence="6">
    <location>
        <begin position="12"/>
        <end position="36"/>
    </location>
</feature>
<dbReference type="InterPro" id="IPR007816">
    <property type="entry name" value="ResB-like_domain"/>
</dbReference>
<sequence>MNDPARKSIPARIYDVLSGFGLATILLVILMIQTWLATLEQVHYGLHATLQKYFDIHQWYILPDAGVFSEGLLGKHLPPLPGGYWVCALLALNLTLGGLVRMRKGWKTAGVLMSHFSIVFMIIAGGVAQLKEERGVMMLSEEQDGPLPKTADYANSFTETTVEITEIKDGKPVGPVHFIKDAYYLDLGPGDVRKVNLPKLPFDIALQGYVQNAKAISTSSMAPSRGEVALDGWFIFSQEPNKETELDSPGLHARIMPRDGSKPQDMLLVATGPESFGPRAPVTVRSGDRTFTVRLDKRVWPVPFQVTLVDARSEYHPNTSRPKLFESDVIRTQNGQETKHFIEMNEPMRQGGLTLYQRTMMNGPSGAGQEATISGFEVVRNPSDKWPEWSIYIASIGLCVHFITKLVTFLRRGKSTPVPQA</sequence>
<comment type="caution">
    <text evidence="8">The sequence shown here is derived from an EMBL/GenBank/DDBJ whole genome shotgun (WGS) entry which is preliminary data.</text>
</comment>
<keyword evidence="3" id="KW-0201">Cytochrome c-type biogenesis</keyword>
<evidence type="ECO:0000259" key="7">
    <source>
        <dbReference type="Pfam" id="PF05140"/>
    </source>
</evidence>
<evidence type="ECO:0000313" key="8">
    <source>
        <dbReference type="EMBL" id="MCW1886222.1"/>
    </source>
</evidence>
<evidence type="ECO:0000313" key="9">
    <source>
        <dbReference type="Proteomes" id="UP001207930"/>
    </source>
</evidence>
<feature type="transmembrane region" description="Helical" evidence="6">
    <location>
        <begin position="82"/>
        <end position="100"/>
    </location>
</feature>
<evidence type="ECO:0000256" key="4">
    <source>
        <dbReference type="ARBA" id="ARBA00022989"/>
    </source>
</evidence>
<keyword evidence="2 6" id="KW-0812">Transmembrane</keyword>
<reference evidence="8 9" key="1">
    <citation type="submission" date="2022-10" db="EMBL/GenBank/DDBJ databases">
        <title>Luteolibacter flavescens strain MCCC 1K03193, whole genome shotgun sequencing project.</title>
        <authorList>
            <person name="Zhao G."/>
            <person name="Shen L."/>
        </authorList>
    </citation>
    <scope>NUCLEOTIDE SEQUENCE [LARGE SCALE GENOMIC DNA]</scope>
    <source>
        <strain evidence="8 9">MCCC 1K03193</strain>
    </source>
</reference>
<accession>A0ABT3FRZ3</accession>
<organism evidence="8 9">
    <name type="scientific">Luteolibacter flavescens</name>
    <dbReference type="NCBI Taxonomy" id="1859460"/>
    <lineage>
        <taxon>Bacteria</taxon>
        <taxon>Pseudomonadati</taxon>
        <taxon>Verrucomicrobiota</taxon>
        <taxon>Verrucomicrobiia</taxon>
        <taxon>Verrucomicrobiales</taxon>
        <taxon>Verrucomicrobiaceae</taxon>
        <taxon>Luteolibacter</taxon>
    </lineage>
</organism>
<dbReference type="RefSeq" id="WP_264502180.1">
    <property type="nucleotide sequence ID" value="NZ_JAPDDS010000009.1"/>
</dbReference>
<dbReference type="Pfam" id="PF05140">
    <property type="entry name" value="ResB"/>
    <property type="match status" value="1"/>
</dbReference>
<evidence type="ECO:0000256" key="2">
    <source>
        <dbReference type="ARBA" id="ARBA00022692"/>
    </source>
</evidence>
<gene>
    <name evidence="8" type="ORF">OKA04_15905</name>
</gene>
<feature type="domain" description="ResB-like" evidence="7">
    <location>
        <begin position="105"/>
        <end position="360"/>
    </location>
</feature>
<proteinExistence type="predicted"/>
<keyword evidence="5 6" id="KW-0472">Membrane</keyword>
<name>A0ABT3FRZ3_9BACT</name>
<feature type="transmembrane region" description="Helical" evidence="6">
    <location>
        <begin position="112"/>
        <end position="130"/>
    </location>
</feature>
<evidence type="ECO:0000256" key="6">
    <source>
        <dbReference type="SAM" id="Phobius"/>
    </source>
</evidence>
<keyword evidence="9" id="KW-1185">Reference proteome</keyword>
<evidence type="ECO:0000256" key="1">
    <source>
        <dbReference type="ARBA" id="ARBA00004141"/>
    </source>
</evidence>